<dbReference type="Proteomes" id="UP000011115">
    <property type="component" value="Unassembled WGS sequence"/>
</dbReference>
<dbReference type="PaxDb" id="4113-PGSC0003DMT400058183"/>
<reference evidence="1" key="2">
    <citation type="submission" date="2015-06" db="UniProtKB">
        <authorList>
            <consortium name="EnsemblPlants"/>
        </authorList>
    </citation>
    <scope>IDENTIFICATION</scope>
    <source>
        <strain evidence="1">DM1-3 516 R44</strain>
    </source>
</reference>
<dbReference type="HOGENOM" id="CLU_2459080_0_0_1"/>
<dbReference type="Gramene" id="PGSC0003DMT400058183">
    <property type="protein sequence ID" value="PGSC0003DMT400058183"/>
    <property type="gene ID" value="PGSC0003DMG400022585"/>
</dbReference>
<organism evidence="1 2">
    <name type="scientific">Solanum tuberosum</name>
    <name type="common">Potato</name>
    <dbReference type="NCBI Taxonomy" id="4113"/>
    <lineage>
        <taxon>Eukaryota</taxon>
        <taxon>Viridiplantae</taxon>
        <taxon>Streptophyta</taxon>
        <taxon>Embryophyta</taxon>
        <taxon>Tracheophyta</taxon>
        <taxon>Spermatophyta</taxon>
        <taxon>Magnoliopsida</taxon>
        <taxon>eudicotyledons</taxon>
        <taxon>Gunneridae</taxon>
        <taxon>Pentapetalae</taxon>
        <taxon>asterids</taxon>
        <taxon>lamiids</taxon>
        <taxon>Solanales</taxon>
        <taxon>Solanaceae</taxon>
        <taxon>Solanoideae</taxon>
        <taxon>Solaneae</taxon>
        <taxon>Solanum</taxon>
    </lineage>
</organism>
<accession>M1C278</accession>
<reference evidence="2" key="1">
    <citation type="journal article" date="2011" name="Nature">
        <title>Genome sequence and analysis of the tuber crop potato.</title>
        <authorList>
            <consortium name="The Potato Genome Sequencing Consortium"/>
        </authorList>
    </citation>
    <scope>NUCLEOTIDE SEQUENCE [LARGE SCALE GENOMIC DNA]</scope>
    <source>
        <strain evidence="2">cv. DM1-3 516 R44</strain>
    </source>
</reference>
<keyword evidence="2" id="KW-1185">Reference proteome</keyword>
<proteinExistence type="predicted"/>
<sequence length="89" mass="10156">MTVILSLTLGRKGNRDIEEDKGVIRSCVGEEQLGYMGYMRSCWNFGKAAGRVGAGWLLELFIVAFKTAKMSEEWRWSTMIPLYKNKDDT</sequence>
<name>M1C278_SOLTU</name>
<evidence type="ECO:0000313" key="2">
    <source>
        <dbReference type="Proteomes" id="UP000011115"/>
    </source>
</evidence>
<evidence type="ECO:0000313" key="1">
    <source>
        <dbReference type="EnsemblPlants" id="PGSC0003DMT400058183"/>
    </source>
</evidence>
<dbReference type="AlphaFoldDB" id="M1C278"/>
<protein>
    <submittedName>
        <fullName evidence="1">Uncharacterized protein</fullName>
    </submittedName>
</protein>
<dbReference type="InParanoid" id="M1C278"/>
<dbReference type="EnsemblPlants" id="PGSC0003DMT400058183">
    <property type="protein sequence ID" value="PGSC0003DMT400058183"/>
    <property type="gene ID" value="PGSC0003DMG400022585"/>
</dbReference>